<evidence type="ECO:0000313" key="9">
    <source>
        <dbReference type="EMBL" id="MDT0541531.1"/>
    </source>
</evidence>
<dbReference type="EC" id="3.2.1.89" evidence="3 6"/>
<keyword evidence="10" id="KW-1185">Reference proteome</keyword>
<keyword evidence="4 6" id="KW-0378">Hydrolase</keyword>
<dbReference type="InterPro" id="IPR006311">
    <property type="entry name" value="TAT_signal"/>
</dbReference>
<protein>
    <recommendedName>
        <fullName evidence="3 6">Arabinogalactan endo-beta-1,4-galactanase</fullName>
        <ecNumber evidence="3 6">3.2.1.89</ecNumber>
    </recommendedName>
</protein>
<organism evidence="9 10">
    <name type="scientific">Streptomyces lonegramiae</name>
    <dbReference type="NCBI Taxonomy" id="3075524"/>
    <lineage>
        <taxon>Bacteria</taxon>
        <taxon>Bacillati</taxon>
        <taxon>Actinomycetota</taxon>
        <taxon>Actinomycetes</taxon>
        <taxon>Kitasatosporales</taxon>
        <taxon>Streptomycetaceae</taxon>
        <taxon>Streptomyces</taxon>
    </lineage>
</organism>
<keyword evidence="8" id="KW-0472">Membrane</keyword>
<evidence type="ECO:0000256" key="6">
    <source>
        <dbReference type="RuleBase" id="RU361192"/>
    </source>
</evidence>
<dbReference type="PANTHER" id="PTHR34983">
    <property type="entry name" value="ARABINOGALACTAN ENDO-BETA-1,4-GALACTANASE A"/>
    <property type="match status" value="1"/>
</dbReference>
<dbReference type="Pfam" id="PF07745">
    <property type="entry name" value="Glyco_hydro_53"/>
    <property type="match status" value="1"/>
</dbReference>
<dbReference type="RefSeq" id="WP_311721801.1">
    <property type="nucleotide sequence ID" value="NZ_JAVRFD010000001.1"/>
</dbReference>
<dbReference type="PROSITE" id="PS51318">
    <property type="entry name" value="TAT"/>
    <property type="match status" value="1"/>
</dbReference>
<evidence type="ECO:0000256" key="2">
    <source>
        <dbReference type="ARBA" id="ARBA00010687"/>
    </source>
</evidence>
<evidence type="ECO:0000256" key="5">
    <source>
        <dbReference type="ARBA" id="ARBA00023295"/>
    </source>
</evidence>
<comment type="catalytic activity">
    <reaction evidence="1 6">
        <text>The enzyme specifically hydrolyzes (1-&gt;4)-beta-D-galactosidic linkages in type I arabinogalactans.</text>
        <dbReference type="EC" id="3.2.1.89"/>
    </reaction>
</comment>
<feature type="region of interest" description="Disordered" evidence="7">
    <location>
        <begin position="1"/>
        <end position="24"/>
    </location>
</feature>
<dbReference type="GO" id="GO:0016787">
    <property type="term" value="F:hydrolase activity"/>
    <property type="evidence" value="ECO:0007669"/>
    <property type="project" value="UniProtKB-KW"/>
</dbReference>
<dbReference type="InterPro" id="IPR011683">
    <property type="entry name" value="Glyco_hydro_53"/>
</dbReference>
<feature type="transmembrane region" description="Helical" evidence="8">
    <location>
        <begin position="30"/>
        <end position="48"/>
    </location>
</feature>
<sequence>MSAHDRRKVWNVEAGQEHEQRPAGVRRRTVLLGAAAGAGAVALGAATAPSQAQAATFVRGADISWMPQMEANGYYWNNSAGVRQDLFTILKGYGITAVSLRTWVNPSSDPANGHCTIEETAQLAQRAKNAGMQVLIGFHFGDTWNSAGVQNPPAAWAAMNYSQMLDAMYDYVYHSCNVIKYYGVTPAWVKIGNETNSGICKPVGSLSRPNQMTGLLNAAYDMSKQVFPSTPVLVHLAQPQNLSGVQNFLNAYRDNGGKWDITGLSSYAQGGNVPGVLANMQTIQSSYGKPVMQVEYGGPVGKPTQVRDSLRAFITGLQGFGGLGTFFWEPEGYPSFNSYNSSAWDDSSRRPTAAMDGFL</sequence>
<evidence type="ECO:0000256" key="3">
    <source>
        <dbReference type="ARBA" id="ARBA00012556"/>
    </source>
</evidence>
<keyword evidence="8" id="KW-1133">Transmembrane helix</keyword>
<dbReference type="PANTHER" id="PTHR34983:SF1">
    <property type="entry name" value="ARABINOGALACTAN ENDO-BETA-1,4-GALACTANASE A"/>
    <property type="match status" value="1"/>
</dbReference>
<evidence type="ECO:0000256" key="4">
    <source>
        <dbReference type="ARBA" id="ARBA00022801"/>
    </source>
</evidence>
<reference evidence="9" key="1">
    <citation type="submission" date="2024-05" db="EMBL/GenBank/DDBJ databases">
        <title>30 novel species of actinomycetes from the DSMZ collection.</title>
        <authorList>
            <person name="Nouioui I."/>
        </authorList>
    </citation>
    <scope>NUCLEOTIDE SEQUENCE</scope>
    <source>
        <strain evidence="9">DSM 41529</strain>
    </source>
</reference>
<evidence type="ECO:0000256" key="8">
    <source>
        <dbReference type="SAM" id="Phobius"/>
    </source>
</evidence>
<evidence type="ECO:0000313" key="10">
    <source>
        <dbReference type="Proteomes" id="UP001180754"/>
    </source>
</evidence>
<evidence type="ECO:0000256" key="7">
    <source>
        <dbReference type="SAM" id="MobiDB-lite"/>
    </source>
</evidence>
<evidence type="ECO:0000256" key="1">
    <source>
        <dbReference type="ARBA" id="ARBA00001695"/>
    </source>
</evidence>
<comment type="caution">
    <text evidence="9">The sequence shown here is derived from an EMBL/GenBank/DDBJ whole genome shotgun (WGS) entry which is preliminary data.</text>
</comment>
<accession>A0ABU2X6J7</accession>
<proteinExistence type="inferred from homology"/>
<dbReference type="SUPFAM" id="SSF51445">
    <property type="entry name" value="(Trans)glycosidases"/>
    <property type="match status" value="1"/>
</dbReference>
<dbReference type="EMBL" id="JAVRFD010000001">
    <property type="protein sequence ID" value="MDT0541531.1"/>
    <property type="molecule type" value="Genomic_DNA"/>
</dbReference>
<feature type="region of interest" description="Disordered" evidence="7">
    <location>
        <begin position="339"/>
        <end position="359"/>
    </location>
</feature>
<comment type="similarity">
    <text evidence="2 6">Belongs to the glycosyl hydrolase 53 family.</text>
</comment>
<dbReference type="InterPro" id="IPR017853">
    <property type="entry name" value="GH"/>
</dbReference>
<keyword evidence="8" id="KW-0812">Transmembrane</keyword>
<dbReference type="Proteomes" id="UP001180754">
    <property type="component" value="Unassembled WGS sequence"/>
</dbReference>
<dbReference type="Gene3D" id="3.20.20.80">
    <property type="entry name" value="Glycosidases"/>
    <property type="match status" value="1"/>
</dbReference>
<keyword evidence="5 6" id="KW-0326">Glycosidase</keyword>
<gene>
    <name evidence="9" type="ORF">RND15_02210</name>
</gene>
<name>A0ABU2X6J7_9ACTN</name>